<reference evidence="3 4" key="2">
    <citation type="journal article" date="2015" name="Syst. Appl. Microbiol.">
        <title>Nitrincola nitratireducens sp. nov. isolated from a haloalkaline crater lake.</title>
        <authorList>
            <person name="Singh A."/>
            <person name="Vaidya B."/>
            <person name="Tanuku N.R."/>
            <person name="Pinnaka A.K."/>
        </authorList>
    </citation>
    <scope>NUCLEOTIDE SEQUENCE [LARGE SCALE GENOMIC DNA]</scope>
    <source>
        <strain evidence="3 4">AK23</strain>
    </source>
</reference>
<accession>W9V4K1</accession>
<keyword evidence="3" id="KW-0645">Protease</keyword>
<dbReference type="STRING" id="1229521.D791_01214"/>
<evidence type="ECO:0000313" key="3">
    <source>
        <dbReference type="EMBL" id="EXJ11841.1"/>
    </source>
</evidence>
<dbReference type="GO" id="GO:0006508">
    <property type="term" value="P:proteolysis"/>
    <property type="evidence" value="ECO:0007669"/>
    <property type="project" value="UniProtKB-UniRule"/>
</dbReference>
<protein>
    <recommendedName>
        <fullName evidence="1">ATP-dependent Clp protease adapter protein ClpS</fullName>
    </recommendedName>
</protein>
<dbReference type="NCBIfam" id="NF000670">
    <property type="entry name" value="PRK00033.1-3"/>
    <property type="match status" value="1"/>
</dbReference>
<keyword evidence="4" id="KW-1185">Reference proteome</keyword>
<sequence length="130" mass="14789">MFNDDFECDMHNDSKMENVMAHQDDGDMFDQHSDGQLATAETKPKLKKPPMYKVVLLNDDYTPMDFVVEVLMVFFNLDEEKATQIMLAVHQQGKGVCGVYTRDVAETKAAQVTQYAQANKHPLLCQVEQV</sequence>
<dbReference type="EMBL" id="AONB01000004">
    <property type="protein sequence ID" value="EXJ11841.1"/>
    <property type="molecule type" value="Genomic_DNA"/>
</dbReference>
<dbReference type="SUPFAM" id="SSF54736">
    <property type="entry name" value="ClpS-like"/>
    <property type="match status" value="1"/>
</dbReference>
<dbReference type="GO" id="GO:0030163">
    <property type="term" value="P:protein catabolic process"/>
    <property type="evidence" value="ECO:0007669"/>
    <property type="project" value="InterPro"/>
</dbReference>
<evidence type="ECO:0000259" key="2">
    <source>
        <dbReference type="Pfam" id="PF02617"/>
    </source>
</evidence>
<dbReference type="HAMAP" id="MF_00302">
    <property type="entry name" value="ClpS"/>
    <property type="match status" value="1"/>
</dbReference>
<dbReference type="InterPro" id="IPR003769">
    <property type="entry name" value="ClpS_core"/>
</dbReference>
<dbReference type="PATRIC" id="fig|1229521.3.peg.1221"/>
<dbReference type="InterPro" id="IPR022935">
    <property type="entry name" value="ClpS"/>
</dbReference>
<feature type="domain" description="Adaptor protein ClpS core" evidence="2">
    <location>
        <begin position="47"/>
        <end position="126"/>
    </location>
</feature>
<dbReference type="AlphaFoldDB" id="W9V4K1"/>
<keyword evidence="3" id="KW-0378">Hydrolase</keyword>
<organism evidence="3 4">
    <name type="scientific">Nitrincola nitratireducens</name>
    <dbReference type="NCBI Taxonomy" id="1229521"/>
    <lineage>
        <taxon>Bacteria</taxon>
        <taxon>Pseudomonadati</taxon>
        <taxon>Pseudomonadota</taxon>
        <taxon>Gammaproteobacteria</taxon>
        <taxon>Oceanospirillales</taxon>
        <taxon>Oceanospirillaceae</taxon>
        <taxon>Nitrincola</taxon>
    </lineage>
</organism>
<reference evidence="4" key="1">
    <citation type="submission" date="2012-11" db="EMBL/GenBank/DDBJ databases">
        <authorList>
            <person name="Singh A."/>
            <person name="Pinnaka A.K."/>
            <person name="Vaidya B."/>
        </authorList>
    </citation>
    <scope>NUCLEOTIDE SEQUENCE [LARGE SCALE GENOMIC DNA]</scope>
    <source>
        <strain evidence="4">AK23</strain>
    </source>
</reference>
<dbReference type="NCBIfam" id="NF000672">
    <property type="entry name" value="PRK00033.1-5"/>
    <property type="match status" value="1"/>
</dbReference>
<dbReference type="PANTHER" id="PTHR33473:SF19">
    <property type="entry name" value="ATP-DEPENDENT CLP PROTEASE ADAPTER PROTEIN CLPS"/>
    <property type="match status" value="1"/>
</dbReference>
<dbReference type="NCBIfam" id="NF000669">
    <property type="entry name" value="PRK00033.1-2"/>
    <property type="match status" value="1"/>
</dbReference>
<name>W9V4K1_9GAMM</name>
<dbReference type="GO" id="GO:0008233">
    <property type="term" value="F:peptidase activity"/>
    <property type="evidence" value="ECO:0007669"/>
    <property type="project" value="UniProtKB-KW"/>
</dbReference>
<comment type="subunit">
    <text evidence="1">Binds to the N-terminal domain of the chaperone ClpA.</text>
</comment>
<comment type="similarity">
    <text evidence="1">Belongs to the ClpS family.</text>
</comment>
<comment type="function">
    <text evidence="1">Involved in the modulation of the specificity of the ClpAP-mediated ATP-dependent protein degradation.</text>
</comment>
<evidence type="ECO:0000256" key="1">
    <source>
        <dbReference type="HAMAP-Rule" id="MF_00302"/>
    </source>
</evidence>
<evidence type="ECO:0000313" key="4">
    <source>
        <dbReference type="Proteomes" id="UP000019464"/>
    </source>
</evidence>
<dbReference type="InterPro" id="IPR014719">
    <property type="entry name" value="Ribosomal_bL12_C/ClpS-like"/>
</dbReference>
<proteinExistence type="inferred from homology"/>
<gene>
    <name evidence="1 3" type="primary">clpS</name>
    <name evidence="3" type="ORF">D791_01214</name>
</gene>
<dbReference type="Pfam" id="PF02617">
    <property type="entry name" value="ClpS"/>
    <property type="match status" value="1"/>
</dbReference>
<dbReference type="PANTHER" id="PTHR33473">
    <property type="entry name" value="ATP-DEPENDENT CLP PROTEASE ADAPTER PROTEIN CLPS1, CHLOROPLASTIC"/>
    <property type="match status" value="1"/>
</dbReference>
<comment type="caution">
    <text evidence="3">The sequence shown here is derived from an EMBL/GenBank/DDBJ whole genome shotgun (WGS) entry which is preliminary data.</text>
</comment>
<dbReference type="Gene3D" id="3.30.1390.10">
    <property type="match status" value="1"/>
</dbReference>
<dbReference type="FunFam" id="3.30.1390.10:FF:000002">
    <property type="entry name" value="ATP-dependent Clp protease adapter protein ClpS"/>
    <property type="match status" value="1"/>
</dbReference>
<dbReference type="Proteomes" id="UP000019464">
    <property type="component" value="Unassembled WGS sequence"/>
</dbReference>